<dbReference type="EC" id="2.7.7.-" evidence="8"/>
<feature type="binding site" evidence="8">
    <location>
        <position position="262"/>
    </location>
    <ligand>
        <name>ATP</name>
        <dbReference type="ChEBI" id="CHEBI:30616"/>
    </ligand>
</feature>
<evidence type="ECO:0000313" key="10">
    <source>
        <dbReference type="Proteomes" id="UP001557485"/>
    </source>
</evidence>
<comment type="catalytic activity">
    <reaction evidence="8">
        <text>L-tyrosyl-[protein] + UTP = O-(5'-uridylyl)-L-tyrosyl-[protein] + diphosphate</text>
        <dbReference type="Rhea" id="RHEA:83887"/>
        <dbReference type="Rhea" id="RHEA-COMP:10136"/>
        <dbReference type="Rhea" id="RHEA-COMP:20238"/>
        <dbReference type="ChEBI" id="CHEBI:33019"/>
        <dbReference type="ChEBI" id="CHEBI:46398"/>
        <dbReference type="ChEBI" id="CHEBI:46858"/>
        <dbReference type="ChEBI" id="CHEBI:90602"/>
    </reaction>
</comment>
<comment type="caution">
    <text evidence="9">The sequence shown here is derived from an EMBL/GenBank/DDBJ whole genome shotgun (WGS) entry which is preliminary data.</text>
</comment>
<evidence type="ECO:0000256" key="5">
    <source>
        <dbReference type="ARBA" id="ARBA00022741"/>
    </source>
</evidence>
<keyword evidence="6 8" id="KW-0067">ATP-binding</keyword>
<dbReference type="EMBL" id="JBFRYA010000003">
    <property type="protein sequence ID" value="MEX1668217.1"/>
    <property type="molecule type" value="Genomic_DNA"/>
</dbReference>
<dbReference type="NCBIfam" id="NF000658">
    <property type="entry name" value="PRK00029.1"/>
    <property type="match status" value="1"/>
</dbReference>
<dbReference type="EC" id="2.7.7.108" evidence="8"/>
<feature type="active site" description="Proton acceptor" evidence="8">
    <location>
        <position position="252"/>
    </location>
</feature>
<dbReference type="InterPro" id="IPR003846">
    <property type="entry name" value="SelO"/>
</dbReference>
<comment type="catalytic activity">
    <reaction evidence="8">
        <text>L-threonyl-[protein] + ATP = 3-O-(5'-adenylyl)-L-threonyl-[protein] + diphosphate</text>
        <dbReference type="Rhea" id="RHEA:54292"/>
        <dbReference type="Rhea" id="RHEA-COMP:11060"/>
        <dbReference type="Rhea" id="RHEA-COMP:13847"/>
        <dbReference type="ChEBI" id="CHEBI:30013"/>
        <dbReference type="ChEBI" id="CHEBI:30616"/>
        <dbReference type="ChEBI" id="CHEBI:33019"/>
        <dbReference type="ChEBI" id="CHEBI:138113"/>
        <dbReference type="EC" id="2.7.7.108"/>
    </reaction>
</comment>
<feature type="binding site" evidence="8">
    <location>
        <position position="125"/>
    </location>
    <ligand>
        <name>ATP</name>
        <dbReference type="ChEBI" id="CHEBI:30616"/>
    </ligand>
</feature>
<evidence type="ECO:0000256" key="4">
    <source>
        <dbReference type="ARBA" id="ARBA00022723"/>
    </source>
</evidence>
<keyword evidence="10" id="KW-1185">Reference proteome</keyword>
<comment type="cofactor">
    <cofactor evidence="8">
        <name>Mg(2+)</name>
        <dbReference type="ChEBI" id="CHEBI:18420"/>
    </cofactor>
    <cofactor evidence="8">
        <name>Mn(2+)</name>
        <dbReference type="ChEBI" id="CHEBI:29035"/>
    </cofactor>
</comment>
<keyword evidence="5 8" id="KW-0547">Nucleotide-binding</keyword>
<comment type="function">
    <text evidence="8">Nucleotidyltransferase involved in the post-translational modification of proteins. It can catalyze the addition of adenosine monophosphate (AMP) or uridine monophosphate (UMP) to a protein, resulting in modifications known as AMPylation and UMPylation.</text>
</comment>
<dbReference type="HAMAP" id="MF_00692">
    <property type="entry name" value="SelO"/>
    <property type="match status" value="1"/>
</dbReference>
<dbReference type="PANTHER" id="PTHR32057:SF14">
    <property type="entry name" value="PROTEIN ADENYLYLTRANSFERASE SELO, MITOCHONDRIAL"/>
    <property type="match status" value="1"/>
</dbReference>
<feature type="binding site" evidence="8">
    <location>
        <position position="253"/>
    </location>
    <ligand>
        <name>Mg(2+)</name>
        <dbReference type="ChEBI" id="CHEBI:18420"/>
    </ligand>
</feature>
<organism evidence="9 10">
    <name type="scientific">Zhongshania guokunii</name>
    <dbReference type="NCBI Taxonomy" id="641783"/>
    <lineage>
        <taxon>Bacteria</taxon>
        <taxon>Pseudomonadati</taxon>
        <taxon>Pseudomonadota</taxon>
        <taxon>Gammaproteobacteria</taxon>
        <taxon>Cellvibrionales</taxon>
        <taxon>Spongiibacteraceae</taxon>
        <taxon>Zhongshania</taxon>
    </lineage>
</organism>
<protein>
    <recommendedName>
        <fullName evidence="8">Protein nucleotidyltransferase YdiU</fullName>
        <ecNumber evidence="8">2.7.7.-</ecNumber>
    </recommendedName>
    <alternativeName>
        <fullName evidence="8">Protein adenylyltransferase YdiU</fullName>
        <ecNumber evidence="8">2.7.7.108</ecNumber>
    </alternativeName>
    <alternativeName>
        <fullName evidence="8">Protein uridylyltransferase YdiU</fullName>
        <ecNumber evidence="8">2.7.7.-</ecNumber>
    </alternativeName>
</protein>
<accession>A0ABV3U4K4</accession>
<sequence>MTPSSSPEFDNSYAELPERFYSKQAPTSVANPDLIRINTKLAKQLNISPEWLTSPEGIATMAGNHVPAGAQSLAAVYAGHQFGGWNPQLGDGRAVLLGELMARDGIRYDWQLKGSGRTPYSRGGDGKSPLGPVIREYILCEAMAALNIPTTRALGAVTTGEMVFRDQGLPGAVFSRVAQSHIRVGTMQFFAARRDTEALQILSDYLIARHFPAAAQTSKPVLSMLNAIIDRQAKLIAQWQSVGFIHGVMNTDNMLLCGETIDYGPCAFMESFDPATVFSSIDHNGRYAYGNQPAIAHWNLMQLAQALLPILDPSPEADENTAVAIAQAAIDGFQNLFLVAYQDIIKDKLGVSSFTADDDSLYQDLLILMKKERADFTLCFRRLSELANEGACINTSIREIFEFSDAFTPWLQQWRQRLSDDPQTAEQRQAQMFKANPVFIPRNHLVQEAITAAERNGDFSFFNQLVEVLAKPHDLDPQKLRYAMPAKSNEQVLQTFCGT</sequence>
<feature type="binding site" evidence="8">
    <location>
        <position position="90"/>
    </location>
    <ligand>
        <name>ATP</name>
        <dbReference type="ChEBI" id="CHEBI:30616"/>
    </ligand>
</feature>
<feature type="binding site" evidence="8">
    <location>
        <position position="92"/>
    </location>
    <ligand>
        <name>ATP</name>
        <dbReference type="ChEBI" id="CHEBI:30616"/>
    </ligand>
</feature>
<feature type="binding site" evidence="8">
    <location>
        <position position="93"/>
    </location>
    <ligand>
        <name>ATP</name>
        <dbReference type="ChEBI" id="CHEBI:30616"/>
    </ligand>
</feature>
<feature type="binding site" evidence="8">
    <location>
        <position position="183"/>
    </location>
    <ligand>
        <name>ATP</name>
        <dbReference type="ChEBI" id="CHEBI:30616"/>
    </ligand>
</feature>
<keyword evidence="2 8" id="KW-0808">Transferase</keyword>
<evidence type="ECO:0000256" key="1">
    <source>
        <dbReference type="ARBA" id="ARBA00009747"/>
    </source>
</evidence>
<comment type="catalytic activity">
    <reaction evidence="8">
        <text>L-tyrosyl-[protein] + ATP = O-(5'-adenylyl)-L-tyrosyl-[protein] + diphosphate</text>
        <dbReference type="Rhea" id="RHEA:54288"/>
        <dbReference type="Rhea" id="RHEA-COMP:10136"/>
        <dbReference type="Rhea" id="RHEA-COMP:13846"/>
        <dbReference type="ChEBI" id="CHEBI:30616"/>
        <dbReference type="ChEBI" id="CHEBI:33019"/>
        <dbReference type="ChEBI" id="CHEBI:46858"/>
        <dbReference type="ChEBI" id="CHEBI:83624"/>
        <dbReference type="EC" id="2.7.7.108"/>
    </reaction>
</comment>
<evidence type="ECO:0000256" key="2">
    <source>
        <dbReference type="ARBA" id="ARBA00022679"/>
    </source>
</evidence>
<comment type="catalytic activity">
    <reaction evidence="8">
        <text>L-seryl-[protein] + UTP = O-(5'-uridylyl)-L-seryl-[protein] + diphosphate</text>
        <dbReference type="Rhea" id="RHEA:64604"/>
        <dbReference type="Rhea" id="RHEA-COMP:9863"/>
        <dbReference type="Rhea" id="RHEA-COMP:16635"/>
        <dbReference type="ChEBI" id="CHEBI:29999"/>
        <dbReference type="ChEBI" id="CHEBI:33019"/>
        <dbReference type="ChEBI" id="CHEBI:46398"/>
        <dbReference type="ChEBI" id="CHEBI:156051"/>
    </reaction>
</comment>
<feature type="binding site" evidence="8">
    <location>
        <position position="113"/>
    </location>
    <ligand>
        <name>ATP</name>
        <dbReference type="ChEBI" id="CHEBI:30616"/>
    </ligand>
</feature>
<proteinExistence type="inferred from homology"/>
<feature type="binding site" evidence="8">
    <location>
        <position position="176"/>
    </location>
    <ligand>
        <name>ATP</name>
        <dbReference type="ChEBI" id="CHEBI:30616"/>
    </ligand>
</feature>
<keyword evidence="4 8" id="KW-0479">Metal-binding</keyword>
<evidence type="ECO:0000313" key="9">
    <source>
        <dbReference type="EMBL" id="MEX1668217.1"/>
    </source>
</evidence>
<name>A0ABV3U4K4_9GAMM</name>
<reference evidence="9 10" key="1">
    <citation type="journal article" date="2011" name="Int. J. Syst. Evol. Microbiol.">
        <title>Zhongshania antarctica gen. nov., sp. nov. and Zhongshania guokunii sp. nov., gammaproteobacteria respectively isolated from coastal attached (fast) ice and surface seawater of the Antarctic.</title>
        <authorList>
            <person name="Li H.J."/>
            <person name="Zhang X.Y."/>
            <person name="Chen C.X."/>
            <person name="Zhang Y.J."/>
            <person name="Gao Z.M."/>
            <person name="Yu Y."/>
            <person name="Chen X.L."/>
            <person name="Chen B."/>
            <person name="Zhang Y.Z."/>
        </authorList>
    </citation>
    <scope>NUCLEOTIDE SEQUENCE [LARGE SCALE GENOMIC DNA]</scope>
    <source>
        <strain evidence="9 10">ZS6-22T</strain>
    </source>
</reference>
<comment type="similarity">
    <text evidence="1 8">Belongs to the SELO family.</text>
</comment>
<evidence type="ECO:0000256" key="6">
    <source>
        <dbReference type="ARBA" id="ARBA00022840"/>
    </source>
</evidence>
<feature type="binding site" evidence="8">
    <location>
        <position position="126"/>
    </location>
    <ligand>
        <name>ATP</name>
        <dbReference type="ChEBI" id="CHEBI:30616"/>
    </ligand>
</feature>
<gene>
    <name evidence="8" type="primary">ydiU</name>
    <name evidence="8" type="synonym">selO</name>
    <name evidence="9" type="ORF">AB4876_04790</name>
</gene>
<dbReference type="PANTHER" id="PTHR32057">
    <property type="entry name" value="PROTEIN ADENYLYLTRANSFERASE SELO, MITOCHONDRIAL"/>
    <property type="match status" value="1"/>
</dbReference>
<keyword evidence="7 8" id="KW-0460">Magnesium</keyword>
<comment type="catalytic activity">
    <reaction evidence="8">
        <text>L-histidyl-[protein] + UTP = N(tele)-(5'-uridylyl)-L-histidyl-[protein] + diphosphate</text>
        <dbReference type="Rhea" id="RHEA:83891"/>
        <dbReference type="Rhea" id="RHEA-COMP:9745"/>
        <dbReference type="Rhea" id="RHEA-COMP:20239"/>
        <dbReference type="ChEBI" id="CHEBI:29979"/>
        <dbReference type="ChEBI" id="CHEBI:33019"/>
        <dbReference type="ChEBI" id="CHEBI:46398"/>
        <dbReference type="ChEBI" id="CHEBI:233474"/>
    </reaction>
</comment>
<feature type="binding site" evidence="8">
    <location>
        <position position="262"/>
    </location>
    <ligand>
        <name>Mg(2+)</name>
        <dbReference type="ChEBI" id="CHEBI:18420"/>
    </ligand>
</feature>
<keyword evidence="3 8" id="KW-0548">Nucleotidyltransferase</keyword>
<evidence type="ECO:0000256" key="3">
    <source>
        <dbReference type="ARBA" id="ARBA00022695"/>
    </source>
</evidence>
<evidence type="ECO:0000256" key="8">
    <source>
        <dbReference type="HAMAP-Rule" id="MF_00692"/>
    </source>
</evidence>
<evidence type="ECO:0000256" key="7">
    <source>
        <dbReference type="ARBA" id="ARBA00022842"/>
    </source>
</evidence>
<dbReference type="RefSeq" id="WP_368380510.1">
    <property type="nucleotide sequence ID" value="NZ_JBFRYA010000003.1"/>
</dbReference>
<keyword evidence="8" id="KW-0464">Manganese</keyword>
<dbReference type="Proteomes" id="UP001557485">
    <property type="component" value="Unassembled WGS sequence"/>
</dbReference>
<comment type="catalytic activity">
    <reaction evidence="8">
        <text>L-seryl-[protein] + ATP = 3-O-(5'-adenylyl)-L-seryl-[protein] + diphosphate</text>
        <dbReference type="Rhea" id="RHEA:58120"/>
        <dbReference type="Rhea" id="RHEA-COMP:9863"/>
        <dbReference type="Rhea" id="RHEA-COMP:15073"/>
        <dbReference type="ChEBI" id="CHEBI:29999"/>
        <dbReference type="ChEBI" id="CHEBI:30616"/>
        <dbReference type="ChEBI" id="CHEBI:33019"/>
        <dbReference type="ChEBI" id="CHEBI:142516"/>
        <dbReference type="EC" id="2.7.7.108"/>
    </reaction>
</comment>
<dbReference type="Pfam" id="PF02696">
    <property type="entry name" value="SelO"/>
    <property type="match status" value="1"/>
</dbReference>